<evidence type="ECO:0000313" key="11">
    <source>
        <dbReference type="Proteomes" id="UP000217103"/>
    </source>
</evidence>
<proteinExistence type="inferred from homology"/>
<dbReference type="Pfam" id="PF08478">
    <property type="entry name" value="POTRA_1"/>
    <property type="match status" value="1"/>
</dbReference>
<keyword evidence="3 8" id="KW-0132">Cell division</keyword>
<keyword evidence="4 8" id="KW-0812">Transmembrane</keyword>
<comment type="function">
    <text evidence="8">Essential cell division protein.</text>
</comment>
<comment type="similarity">
    <text evidence="8">Belongs to the FtsQ/DivIB family. FtsQ subfamily.</text>
</comment>
<dbReference type="Pfam" id="PF03799">
    <property type="entry name" value="FtsQ_DivIB_C"/>
    <property type="match status" value="1"/>
</dbReference>
<dbReference type="InterPro" id="IPR005548">
    <property type="entry name" value="Cell_div_FtsQ/DivIB_C"/>
</dbReference>
<dbReference type="RefSeq" id="WP_242659358.1">
    <property type="nucleotide sequence ID" value="NZ_FNKK01000002.1"/>
</dbReference>
<dbReference type="InterPro" id="IPR050487">
    <property type="entry name" value="FtsQ_DivIB"/>
</dbReference>
<evidence type="ECO:0000256" key="7">
    <source>
        <dbReference type="ARBA" id="ARBA00023306"/>
    </source>
</evidence>
<sequence>MIRGRPLRTVLALVLAAGVVASATWLVFFSPVLGVREIIIVGNLTVPRERIEEAAGVPYEHPLATVDLQSVEEKVGSIRQIESASAARQWPGTLRIEVVERTPVAVVLAGGKAALMDRDGVVTEVRDAAPPTLPVLVVDRPSSADPATRAALQVIADLPGDIARLVEEVRATTAEGVSLVFGDGRVVVWGGTDRPEEKARILATLLERKAKTYDVSSPEVVTVR</sequence>
<evidence type="ECO:0000256" key="3">
    <source>
        <dbReference type="ARBA" id="ARBA00022618"/>
    </source>
</evidence>
<accession>A0A1H1GBR0</accession>
<organism evidence="10 11">
    <name type="scientific">Thermostaphylospora chromogena</name>
    <dbReference type="NCBI Taxonomy" id="35622"/>
    <lineage>
        <taxon>Bacteria</taxon>
        <taxon>Bacillati</taxon>
        <taxon>Actinomycetota</taxon>
        <taxon>Actinomycetes</taxon>
        <taxon>Streptosporangiales</taxon>
        <taxon>Thermomonosporaceae</taxon>
        <taxon>Thermostaphylospora</taxon>
    </lineage>
</organism>
<keyword evidence="5 8" id="KW-1133">Transmembrane helix</keyword>
<gene>
    <name evidence="8" type="primary">ftsQ</name>
    <name evidence="10" type="ORF">SAMN04489764_3490</name>
</gene>
<dbReference type="HAMAP" id="MF_00911">
    <property type="entry name" value="FtsQ_subfam"/>
    <property type="match status" value="1"/>
</dbReference>
<dbReference type="PANTHER" id="PTHR37820:SF1">
    <property type="entry name" value="CELL DIVISION PROTEIN FTSQ"/>
    <property type="match status" value="1"/>
</dbReference>
<evidence type="ECO:0000256" key="2">
    <source>
        <dbReference type="ARBA" id="ARBA00022475"/>
    </source>
</evidence>
<evidence type="ECO:0000313" key="10">
    <source>
        <dbReference type="EMBL" id="SDR10525.1"/>
    </source>
</evidence>
<dbReference type="GO" id="GO:0032153">
    <property type="term" value="C:cell division site"/>
    <property type="evidence" value="ECO:0007669"/>
    <property type="project" value="UniProtKB-UniRule"/>
</dbReference>
<name>A0A1H1GBR0_9ACTN</name>
<evidence type="ECO:0000259" key="9">
    <source>
        <dbReference type="PROSITE" id="PS51779"/>
    </source>
</evidence>
<feature type="domain" description="POTRA" evidence="9">
    <location>
        <begin position="33"/>
        <end position="101"/>
    </location>
</feature>
<evidence type="ECO:0000256" key="5">
    <source>
        <dbReference type="ARBA" id="ARBA00022989"/>
    </source>
</evidence>
<keyword evidence="2 8" id="KW-1003">Cell membrane</keyword>
<reference evidence="10 11" key="1">
    <citation type="submission" date="2016-10" db="EMBL/GenBank/DDBJ databases">
        <authorList>
            <person name="de Groot N.N."/>
        </authorList>
    </citation>
    <scope>NUCLEOTIDE SEQUENCE [LARGE SCALE GENOMIC DNA]</scope>
    <source>
        <strain evidence="10 11">DSM 43794</strain>
    </source>
</reference>
<dbReference type="GO" id="GO:0043093">
    <property type="term" value="P:FtsZ-dependent cytokinesis"/>
    <property type="evidence" value="ECO:0007669"/>
    <property type="project" value="UniProtKB-UniRule"/>
</dbReference>
<dbReference type="InterPro" id="IPR013685">
    <property type="entry name" value="POTRA_FtsQ_type"/>
</dbReference>
<dbReference type="Proteomes" id="UP000217103">
    <property type="component" value="Unassembled WGS sequence"/>
</dbReference>
<dbReference type="InterPro" id="IPR034746">
    <property type="entry name" value="POTRA"/>
</dbReference>
<evidence type="ECO:0000256" key="4">
    <source>
        <dbReference type="ARBA" id="ARBA00022692"/>
    </source>
</evidence>
<dbReference type="PROSITE" id="PS51779">
    <property type="entry name" value="POTRA"/>
    <property type="match status" value="1"/>
</dbReference>
<dbReference type="GO" id="GO:0005886">
    <property type="term" value="C:plasma membrane"/>
    <property type="evidence" value="ECO:0007669"/>
    <property type="project" value="UniProtKB-SubCell"/>
</dbReference>
<keyword evidence="6 8" id="KW-0472">Membrane</keyword>
<evidence type="ECO:0000256" key="1">
    <source>
        <dbReference type="ARBA" id="ARBA00004370"/>
    </source>
</evidence>
<keyword evidence="11" id="KW-1185">Reference proteome</keyword>
<dbReference type="EMBL" id="FNKK01000002">
    <property type="protein sequence ID" value="SDR10525.1"/>
    <property type="molecule type" value="Genomic_DNA"/>
</dbReference>
<dbReference type="InterPro" id="IPR026579">
    <property type="entry name" value="FtsQ"/>
</dbReference>
<dbReference type="Gene3D" id="3.10.20.310">
    <property type="entry name" value="membrane protein fhac"/>
    <property type="match status" value="1"/>
</dbReference>
<keyword evidence="7 8" id="KW-0131">Cell cycle</keyword>
<dbReference type="AlphaFoldDB" id="A0A1H1GBR0"/>
<evidence type="ECO:0000256" key="6">
    <source>
        <dbReference type="ARBA" id="ARBA00023136"/>
    </source>
</evidence>
<dbReference type="PANTHER" id="PTHR37820">
    <property type="entry name" value="CELL DIVISION PROTEIN DIVIB"/>
    <property type="match status" value="1"/>
</dbReference>
<protein>
    <recommendedName>
        <fullName evidence="8">Cell division protein FtsQ</fullName>
    </recommendedName>
</protein>
<comment type="subcellular location">
    <subcellularLocation>
        <location evidence="8">Cell membrane</location>
        <topology evidence="8">Single-pass type II membrane protein</topology>
    </subcellularLocation>
    <subcellularLocation>
        <location evidence="1">Membrane</location>
    </subcellularLocation>
    <text evidence="8">Localizes to the division septum.</text>
</comment>
<dbReference type="GO" id="GO:0090529">
    <property type="term" value="P:cell septum assembly"/>
    <property type="evidence" value="ECO:0007669"/>
    <property type="project" value="InterPro"/>
</dbReference>
<evidence type="ECO:0000256" key="8">
    <source>
        <dbReference type="HAMAP-Rule" id="MF_00911"/>
    </source>
</evidence>
<dbReference type="STRING" id="35622.SAMN04489764_3490"/>